<protein>
    <recommendedName>
        <fullName evidence="4">PH domain-containing protein</fullName>
    </recommendedName>
</protein>
<feature type="transmembrane region" description="Helical" evidence="1">
    <location>
        <begin position="12"/>
        <end position="36"/>
    </location>
</feature>
<evidence type="ECO:0000313" key="3">
    <source>
        <dbReference type="Proteomes" id="UP000190669"/>
    </source>
</evidence>
<keyword evidence="1" id="KW-0472">Membrane</keyword>
<organism evidence="2 3">
    <name type="scientific">Chryseobacterium balustinum</name>
    <dbReference type="NCBI Taxonomy" id="246"/>
    <lineage>
        <taxon>Bacteria</taxon>
        <taxon>Pseudomonadati</taxon>
        <taxon>Bacteroidota</taxon>
        <taxon>Flavobacteriia</taxon>
        <taxon>Flavobacteriales</taxon>
        <taxon>Weeksellaceae</taxon>
        <taxon>Chryseobacterium group</taxon>
        <taxon>Chryseobacterium</taxon>
    </lineage>
</organism>
<accession>A0ABY1L8U2</accession>
<feature type="transmembrane region" description="Helical" evidence="1">
    <location>
        <begin position="42"/>
        <end position="62"/>
    </location>
</feature>
<sequence>MNLSNKQYHINSLRTILFGLCCLFIGLFTLLILVLASPNFDISYIFIIPIVGIISITTIYFGSKTLLKFNKFIQLELQNDELKYLIIGTGKGSALNYFINPSFKTIKYSNIKFVNVVDTNFEKYIEIIQNGDSKVVIPLLYQNKKELEEIVFEIKKRLT</sequence>
<dbReference type="RefSeq" id="WP_079465268.1">
    <property type="nucleotide sequence ID" value="NZ_CP033934.1"/>
</dbReference>
<proteinExistence type="predicted"/>
<dbReference type="EMBL" id="FUZE01000007">
    <property type="protein sequence ID" value="SKB75172.1"/>
    <property type="molecule type" value="Genomic_DNA"/>
</dbReference>
<evidence type="ECO:0000256" key="1">
    <source>
        <dbReference type="SAM" id="Phobius"/>
    </source>
</evidence>
<dbReference type="Proteomes" id="UP000190669">
    <property type="component" value="Unassembled WGS sequence"/>
</dbReference>
<comment type="caution">
    <text evidence="2">The sequence shown here is derived from an EMBL/GenBank/DDBJ whole genome shotgun (WGS) entry which is preliminary data.</text>
</comment>
<keyword evidence="1" id="KW-1133">Transmembrane helix</keyword>
<evidence type="ECO:0000313" key="2">
    <source>
        <dbReference type="EMBL" id="SKB75172.1"/>
    </source>
</evidence>
<reference evidence="2 3" key="1">
    <citation type="submission" date="2017-02" db="EMBL/GenBank/DDBJ databases">
        <authorList>
            <person name="Varghese N."/>
            <person name="Submissions S."/>
        </authorList>
    </citation>
    <scope>NUCLEOTIDE SEQUENCE [LARGE SCALE GENOMIC DNA]</scope>
    <source>
        <strain evidence="2 3">DSM 16775</strain>
    </source>
</reference>
<evidence type="ECO:0008006" key="4">
    <source>
        <dbReference type="Google" id="ProtNLM"/>
    </source>
</evidence>
<keyword evidence="1" id="KW-0812">Transmembrane</keyword>
<keyword evidence="3" id="KW-1185">Reference proteome</keyword>
<name>A0ABY1L8U2_9FLAO</name>
<gene>
    <name evidence="2" type="ORF">SAMN05421800_107147</name>
</gene>